<evidence type="ECO:0000313" key="6">
    <source>
        <dbReference type="EnsemblMetazoa" id="HelroP194746"/>
    </source>
</evidence>
<dbReference type="eggNOG" id="ENOG502SC6J">
    <property type="taxonomic scope" value="Eukaryota"/>
</dbReference>
<reference evidence="7" key="1">
    <citation type="submission" date="2012-12" db="EMBL/GenBank/DDBJ databases">
        <authorList>
            <person name="Hellsten U."/>
            <person name="Grimwood J."/>
            <person name="Chapman J.A."/>
            <person name="Shapiro H."/>
            <person name="Aerts A."/>
            <person name="Otillar R.P."/>
            <person name="Terry A.Y."/>
            <person name="Boore J.L."/>
            <person name="Simakov O."/>
            <person name="Marletaz F."/>
            <person name="Cho S.-J."/>
            <person name="Edsinger-Gonzales E."/>
            <person name="Havlak P."/>
            <person name="Kuo D.-H."/>
            <person name="Larsson T."/>
            <person name="Lv J."/>
            <person name="Arendt D."/>
            <person name="Savage R."/>
            <person name="Osoegawa K."/>
            <person name="de Jong P."/>
            <person name="Lindberg D.R."/>
            <person name="Seaver E.C."/>
            <person name="Weisblat D.A."/>
            <person name="Putnam N.H."/>
            <person name="Grigoriev I.V."/>
            <person name="Rokhsar D.S."/>
        </authorList>
    </citation>
    <scope>NUCLEOTIDE SEQUENCE</scope>
</reference>
<dbReference type="CDD" id="cd06526">
    <property type="entry name" value="metazoan_ACD"/>
    <property type="match status" value="1"/>
</dbReference>
<dbReference type="PANTHER" id="PTHR45640">
    <property type="entry name" value="HEAT SHOCK PROTEIN HSP-12.2-RELATED"/>
    <property type="match status" value="1"/>
</dbReference>
<dbReference type="Gene3D" id="2.60.40.790">
    <property type="match status" value="2"/>
</dbReference>
<comment type="similarity">
    <text evidence="1 2">Belongs to the small heat shock protein (HSP20) family.</text>
</comment>
<dbReference type="Pfam" id="PF00011">
    <property type="entry name" value="HSP20"/>
    <property type="match status" value="2"/>
</dbReference>
<dbReference type="GO" id="GO:0042026">
    <property type="term" value="P:protein refolding"/>
    <property type="evidence" value="ECO:0000318"/>
    <property type="project" value="GO_Central"/>
</dbReference>
<evidence type="ECO:0000259" key="4">
    <source>
        <dbReference type="PROSITE" id="PS01031"/>
    </source>
</evidence>
<evidence type="ECO:0000313" key="5">
    <source>
        <dbReference type="EMBL" id="ESN89894.1"/>
    </source>
</evidence>
<gene>
    <name evidence="6" type="primary">20213127</name>
    <name evidence="5" type="ORF">HELRODRAFT_194746</name>
</gene>
<evidence type="ECO:0000256" key="3">
    <source>
        <dbReference type="SAM" id="MobiDB-lite"/>
    </source>
</evidence>
<dbReference type="GO" id="GO:0005737">
    <property type="term" value="C:cytoplasm"/>
    <property type="evidence" value="ECO:0000318"/>
    <property type="project" value="GO_Central"/>
</dbReference>
<dbReference type="PROSITE" id="PS01031">
    <property type="entry name" value="SHSP"/>
    <property type="match status" value="1"/>
</dbReference>
<dbReference type="InterPro" id="IPR008978">
    <property type="entry name" value="HSP20-like_chaperone"/>
</dbReference>
<dbReference type="InterPro" id="IPR001436">
    <property type="entry name" value="Alpha-crystallin/sHSP_animal"/>
</dbReference>
<protein>
    <recommendedName>
        <fullName evidence="4">SHSP domain-containing protein</fullName>
    </recommendedName>
</protein>
<keyword evidence="7" id="KW-1185">Reference proteome</keyword>
<dbReference type="AlphaFoldDB" id="T1FWD2"/>
<dbReference type="OrthoDB" id="10060792at2759"/>
<sequence>MRRLKIVKDDHTFDERTSRLLKDVRRQMDSDLMNFGFDRRTNKQLLSSIGAAHDTDDDDDDDVMGKLLGSKSLLSSRRLTDDDDSFFPGRSTTTTSKFGFGNNDRRGNAKPSAATTATTTAAAAASSREGSEPFSVSFNLSGFNAEDISVTCEDGVLSVSARQEVNNNGAKSVKEFSRKVQIPDDVKPEQLESSFTTDGILMVEAPLDSTQQLSSSCSRSQQQAADKSCSFSSFSPSIPLETPVFTAEATGRKKLDLVLELGPPYESEDVVVRLDGRKLIIEATHAVKKSGGTSKTSMNREFDLQEDVDPASLDASLTMGKLYVTGLTSKQGKCKVVTS</sequence>
<evidence type="ECO:0000256" key="2">
    <source>
        <dbReference type="RuleBase" id="RU003616"/>
    </source>
</evidence>
<dbReference type="Proteomes" id="UP000015101">
    <property type="component" value="Unassembled WGS sequence"/>
</dbReference>
<name>T1FWD2_HELRO</name>
<dbReference type="SUPFAM" id="SSF49764">
    <property type="entry name" value="HSP20-like chaperones"/>
    <property type="match status" value="2"/>
</dbReference>
<evidence type="ECO:0000313" key="7">
    <source>
        <dbReference type="Proteomes" id="UP000015101"/>
    </source>
</evidence>
<organism evidence="6 7">
    <name type="scientific">Helobdella robusta</name>
    <name type="common">Californian leech</name>
    <dbReference type="NCBI Taxonomy" id="6412"/>
    <lineage>
        <taxon>Eukaryota</taxon>
        <taxon>Metazoa</taxon>
        <taxon>Spiralia</taxon>
        <taxon>Lophotrochozoa</taxon>
        <taxon>Annelida</taxon>
        <taxon>Clitellata</taxon>
        <taxon>Hirudinea</taxon>
        <taxon>Rhynchobdellida</taxon>
        <taxon>Glossiphoniidae</taxon>
        <taxon>Helobdella</taxon>
    </lineage>
</organism>
<dbReference type="GO" id="GO:0009408">
    <property type="term" value="P:response to heat"/>
    <property type="evidence" value="ECO:0000318"/>
    <property type="project" value="GO_Central"/>
</dbReference>
<reference evidence="5 7" key="2">
    <citation type="journal article" date="2013" name="Nature">
        <title>Insights into bilaterian evolution from three spiralian genomes.</title>
        <authorList>
            <person name="Simakov O."/>
            <person name="Marletaz F."/>
            <person name="Cho S.J."/>
            <person name="Edsinger-Gonzales E."/>
            <person name="Havlak P."/>
            <person name="Hellsten U."/>
            <person name="Kuo D.H."/>
            <person name="Larsson T."/>
            <person name="Lv J."/>
            <person name="Arendt D."/>
            <person name="Savage R."/>
            <person name="Osoegawa K."/>
            <person name="de Jong P."/>
            <person name="Grimwood J."/>
            <person name="Chapman J.A."/>
            <person name="Shapiro H."/>
            <person name="Aerts A."/>
            <person name="Otillar R.P."/>
            <person name="Terry A.Y."/>
            <person name="Boore J.L."/>
            <person name="Grigoriev I.V."/>
            <person name="Lindberg D.R."/>
            <person name="Seaver E.C."/>
            <person name="Weisblat D.A."/>
            <person name="Putnam N.H."/>
            <person name="Rokhsar D.S."/>
        </authorList>
    </citation>
    <scope>NUCLEOTIDE SEQUENCE</scope>
</reference>
<dbReference type="PANTHER" id="PTHR45640:SF26">
    <property type="entry name" value="RE23625P"/>
    <property type="match status" value="1"/>
</dbReference>
<evidence type="ECO:0000256" key="1">
    <source>
        <dbReference type="PROSITE-ProRule" id="PRU00285"/>
    </source>
</evidence>
<dbReference type="KEGG" id="hro:HELRODRAFT_194746"/>
<dbReference type="InParanoid" id="T1FWD2"/>
<dbReference type="CTD" id="20213127"/>
<dbReference type="CDD" id="cd00298">
    <property type="entry name" value="ACD_sHsps_p23-like"/>
    <property type="match status" value="1"/>
</dbReference>
<reference evidence="6" key="3">
    <citation type="submission" date="2015-06" db="UniProtKB">
        <authorList>
            <consortium name="EnsemblMetazoa"/>
        </authorList>
    </citation>
    <scope>IDENTIFICATION</scope>
</reference>
<dbReference type="STRING" id="6412.T1FWD2"/>
<dbReference type="GeneID" id="20213127"/>
<dbReference type="GO" id="GO:0005634">
    <property type="term" value="C:nucleus"/>
    <property type="evidence" value="ECO:0000318"/>
    <property type="project" value="GO_Central"/>
</dbReference>
<dbReference type="RefSeq" id="XP_009031977.1">
    <property type="nucleotide sequence ID" value="XM_009033729.1"/>
</dbReference>
<feature type="region of interest" description="Disordered" evidence="3">
    <location>
        <begin position="84"/>
        <end position="115"/>
    </location>
</feature>
<dbReference type="InterPro" id="IPR002068">
    <property type="entry name" value="A-crystallin/Hsp20_dom"/>
</dbReference>
<accession>T1FWD2</accession>
<feature type="domain" description="SHSP" evidence="4">
    <location>
        <begin position="116"/>
        <end position="226"/>
    </location>
</feature>
<dbReference type="GO" id="GO:0051082">
    <property type="term" value="F:unfolded protein binding"/>
    <property type="evidence" value="ECO:0000318"/>
    <property type="project" value="GO_Central"/>
</dbReference>
<dbReference type="EMBL" id="KB097792">
    <property type="protein sequence ID" value="ESN89894.1"/>
    <property type="molecule type" value="Genomic_DNA"/>
</dbReference>
<dbReference type="EMBL" id="AMQM01008526">
    <property type="status" value="NOT_ANNOTATED_CDS"/>
    <property type="molecule type" value="Genomic_DNA"/>
</dbReference>
<dbReference type="EMBL" id="AMQM01008527">
    <property type="status" value="NOT_ANNOTATED_CDS"/>
    <property type="molecule type" value="Genomic_DNA"/>
</dbReference>
<proteinExistence type="inferred from homology"/>
<dbReference type="EnsemblMetazoa" id="HelroT194746">
    <property type="protein sequence ID" value="HelroP194746"/>
    <property type="gene ID" value="HelroG194746"/>
</dbReference>
<dbReference type="HOGENOM" id="CLU_819600_0_0_1"/>